<dbReference type="SUPFAM" id="SSF52172">
    <property type="entry name" value="CheY-like"/>
    <property type="match status" value="1"/>
</dbReference>
<dbReference type="InterPro" id="IPR002197">
    <property type="entry name" value="HTH_Fis"/>
</dbReference>
<dbReference type="InterPro" id="IPR001789">
    <property type="entry name" value="Sig_transdc_resp-reg_receiver"/>
</dbReference>
<dbReference type="SUPFAM" id="SSF46689">
    <property type="entry name" value="Homeodomain-like"/>
    <property type="match status" value="1"/>
</dbReference>
<dbReference type="InterPro" id="IPR002078">
    <property type="entry name" value="Sigma_54_int"/>
</dbReference>
<evidence type="ECO:0000256" key="3">
    <source>
        <dbReference type="ARBA" id="ARBA00023015"/>
    </source>
</evidence>
<feature type="domain" description="Response regulatory" evidence="7">
    <location>
        <begin position="12"/>
        <end position="126"/>
    </location>
</feature>
<comment type="caution">
    <text evidence="8">The sequence shown here is derived from an EMBL/GenBank/DDBJ whole genome shotgun (WGS) entry which is preliminary data.</text>
</comment>
<evidence type="ECO:0000313" key="9">
    <source>
        <dbReference type="Proteomes" id="UP001568698"/>
    </source>
</evidence>
<organism evidence="8 9">
    <name type="scientific">Pseudodesulfovibrio karagichevae</name>
    <dbReference type="NCBI Taxonomy" id="3239305"/>
    <lineage>
        <taxon>Bacteria</taxon>
        <taxon>Pseudomonadati</taxon>
        <taxon>Thermodesulfobacteriota</taxon>
        <taxon>Desulfovibrionia</taxon>
        <taxon>Desulfovibrionales</taxon>
        <taxon>Desulfovibrionaceae</taxon>
    </lineage>
</organism>
<keyword evidence="5" id="KW-0597">Phosphoprotein</keyword>
<gene>
    <name evidence="8" type="ORF">AB6M95_14230</name>
</gene>
<proteinExistence type="predicted"/>
<dbReference type="Pfam" id="PF25601">
    <property type="entry name" value="AAA_lid_14"/>
    <property type="match status" value="1"/>
</dbReference>
<reference evidence="8 9" key="1">
    <citation type="submission" date="2024-08" db="EMBL/GenBank/DDBJ databases">
        <title>Sulfate-reducing bacteria isolated from formation water of the oil field in Kazakhstan and description of Pseudodesulfovibrio sp.</title>
        <authorList>
            <person name="Bidzhieva S.K."/>
            <person name="Tourova T.P."/>
            <person name="Grouzdev D.S."/>
            <person name="Beletsky A.V."/>
            <person name="Sokolova D.S."/>
            <person name="Samigullina S.R."/>
            <person name="Poltaraus A.B."/>
            <person name="Avtukh A.N."/>
            <person name="Tereshina V.M."/>
            <person name="Zhaparov N.S."/>
            <person name="Mardanov A.V."/>
            <person name="Nazina T.N."/>
        </authorList>
    </citation>
    <scope>NUCLEOTIDE SEQUENCE [LARGE SCALE GENOMIC DNA]</scope>
    <source>
        <strain evidence="8 9">9FUS</strain>
    </source>
</reference>
<evidence type="ECO:0000313" key="8">
    <source>
        <dbReference type="EMBL" id="MEZ7197910.1"/>
    </source>
</evidence>
<keyword evidence="9" id="KW-1185">Reference proteome</keyword>
<evidence type="ECO:0000256" key="5">
    <source>
        <dbReference type="PROSITE-ProRule" id="PRU00169"/>
    </source>
</evidence>
<dbReference type="SUPFAM" id="SSF52540">
    <property type="entry name" value="P-loop containing nucleoside triphosphate hydrolases"/>
    <property type="match status" value="1"/>
</dbReference>
<dbReference type="Pfam" id="PF02954">
    <property type="entry name" value="HTH_8"/>
    <property type="match status" value="1"/>
</dbReference>
<protein>
    <submittedName>
        <fullName evidence="8">Sigma-54-dependent transcriptional regulator</fullName>
    </submittedName>
</protein>
<dbReference type="PROSITE" id="PS00688">
    <property type="entry name" value="SIGMA54_INTERACT_3"/>
    <property type="match status" value="1"/>
</dbReference>
<evidence type="ECO:0000256" key="2">
    <source>
        <dbReference type="ARBA" id="ARBA00022840"/>
    </source>
</evidence>
<keyword evidence="4" id="KW-0804">Transcription</keyword>
<dbReference type="Gene3D" id="1.10.10.60">
    <property type="entry name" value="Homeodomain-like"/>
    <property type="match status" value="1"/>
</dbReference>
<feature type="modified residue" description="4-aspartylphosphate" evidence="5">
    <location>
        <position position="61"/>
    </location>
</feature>
<dbReference type="PANTHER" id="PTHR32071:SF113">
    <property type="entry name" value="ALGINATE BIOSYNTHESIS TRANSCRIPTIONAL REGULATORY PROTEIN ALGB"/>
    <property type="match status" value="1"/>
</dbReference>
<dbReference type="PROSITE" id="PS00675">
    <property type="entry name" value="SIGMA54_INTERACT_1"/>
    <property type="match status" value="1"/>
</dbReference>
<dbReference type="PROSITE" id="PS50110">
    <property type="entry name" value="RESPONSE_REGULATORY"/>
    <property type="match status" value="1"/>
</dbReference>
<dbReference type="SMART" id="SM00448">
    <property type="entry name" value="REC"/>
    <property type="match status" value="1"/>
</dbReference>
<dbReference type="Pfam" id="PF00158">
    <property type="entry name" value="Sigma54_activat"/>
    <property type="match status" value="1"/>
</dbReference>
<dbReference type="PROSITE" id="PS50045">
    <property type="entry name" value="SIGMA54_INTERACT_4"/>
    <property type="match status" value="1"/>
</dbReference>
<evidence type="ECO:0000256" key="4">
    <source>
        <dbReference type="ARBA" id="ARBA00023163"/>
    </source>
</evidence>
<keyword evidence="2" id="KW-0067">ATP-binding</keyword>
<dbReference type="InterPro" id="IPR027417">
    <property type="entry name" value="P-loop_NTPase"/>
</dbReference>
<dbReference type="PANTHER" id="PTHR32071">
    <property type="entry name" value="TRANSCRIPTIONAL REGULATORY PROTEIN"/>
    <property type="match status" value="1"/>
</dbReference>
<dbReference type="Gene3D" id="1.10.8.60">
    <property type="match status" value="1"/>
</dbReference>
<dbReference type="CDD" id="cd00009">
    <property type="entry name" value="AAA"/>
    <property type="match status" value="1"/>
</dbReference>
<sequence>MTNTDQIAPGLNVLIVDDEANIRKTMSYCLAAEGHTVVGVSNPTDAIGEVRRKAFDLAFVDLRLGDEDGMELLPRLTTESPWTKIIVITGHASIESVVEAMQRGATDYIVKPFSTDQLKLISRRVGRIRELENEVASLKEGLQRLGPEESLQSACTGMQRAIKTARKAAPSEAIVLILGESGVGKSVFARAIHHWSLRSSRPMSVVSCPAIPPDLLESELFGHAKGAFTGAVRDYPGRIAACEGGTLFLDEIADITAPVQAKLLRFIQDKEYERLGESVSRRADVRIVAATNADLERMVSEGRFREDLFYRLNVISLTVPPLRERREDIPAMAKEFLAYFGKTNHKRLSGFTEEALQALQDHAWPGNVRELRNAVERAVILSSGNTVDTNDLLENTHQSPTSISLGDMVPLTAVEEQHIRRVLAKAASLQEAADILGIDQTTLWRRRKTYGI</sequence>
<evidence type="ECO:0000259" key="6">
    <source>
        <dbReference type="PROSITE" id="PS50045"/>
    </source>
</evidence>
<dbReference type="Proteomes" id="UP001568698">
    <property type="component" value="Unassembled WGS sequence"/>
</dbReference>
<feature type="domain" description="Sigma-54 factor interaction" evidence="6">
    <location>
        <begin position="151"/>
        <end position="380"/>
    </location>
</feature>
<dbReference type="SMART" id="SM00382">
    <property type="entry name" value="AAA"/>
    <property type="match status" value="1"/>
</dbReference>
<evidence type="ECO:0000259" key="7">
    <source>
        <dbReference type="PROSITE" id="PS50110"/>
    </source>
</evidence>
<keyword evidence="1" id="KW-0547">Nucleotide-binding</keyword>
<dbReference type="Gene3D" id="3.40.50.2300">
    <property type="match status" value="1"/>
</dbReference>
<dbReference type="InterPro" id="IPR003593">
    <property type="entry name" value="AAA+_ATPase"/>
</dbReference>
<dbReference type="EMBL" id="JBGLYH010000045">
    <property type="protein sequence ID" value="MEZ7197910.1"/>
    <property type="molecule type" value="Genomic_DNA"/>
</dbReference>
<dbReference type="InterPro" id="IPR009057">
    <property type="entry name" value="Homeodomain-like_sf"/>
</dbReference>
<dbReference type="InterPro" id="IPR025662">
    <property type="entry name" value="Sigma_54_int_dom_ATP-bd_1"/>
</dbReference>
<name>A0ABV4K5K4_9BACT</name>
<dbReference type="Gene3D" id="3.40.50.300">
    <property type="entry name" value="P-loop containing nucleotide triphosphate hydrolases"/>
    <property type="match status" value="1"/>
</dbReference>
<evidence type="ECO:0000256" key="1">
    <source>
        <dbReference type="ARBA" id="ARBA00022741"/>
    </source>
</evidence>
<accession>A0ABV4K5K4</accession>
<dbReference type="InterPro" id="IPR058031">
    <property type="entry name" value="AAA_lid_NorR"/>
</dbReference>
<dbReference type="Pfam" id="PF00072">
    <property type="entry name" value="Response_reg"/>
    <property type="match status" value="1"/>
</dbReference>
<dbReference type="InterPro" id="IPR025944">
    <property type="entry name" value="Sigma_54_int_dom_CS"/>
</dbReference>
<keyword evidence="3" id="KW-0805">Transcription regulation</keyword>
<dbReference type="InterPro" id="IPR011006">
    <property type="entry name" value="CheY-like_superfamily"/>
</dbReference>